<dbReference type="Pfam" id="PF13460">
    <property type="entry name" value="NAD_binding_10"/>
    <property type="match status" value="1"/>
</dbReference>
<dbReference type="SUPFAM" id="SSF51735">
    <property type="entry name" value="NAD(P)-binding Rossmann-fold domains"/>
    <property type="match status" value="1"/>
</dbReference>
<evidence type="ECO:0000313" key="2">
    <source>
        <dbReference type="EMBL" id="UWX64223.1"/>
    </source>
</evidence>
<dbReference type="InterPro" id="IPR016040">
    <property type="entry name" value="NAD(P)-bd_dom"/>
</dbReference>
<dbReference type="CDD" id="cd05269">
    <property type="entry name" value="TMR_SDR_a"/>
    <property type="match status" value="1"/>
</dbReference>
<dbReference type="InterPro" id="IPR052718">
    <property type="entry name" value="NmrA-type_oxidoreductase"/>
</dbReference>
<dbReference type="Gene3D" id="3.90.25.10">
    <property type="entry name" value="UDP-galactose 4-epimerase, domain 1"/>
    <property type="match status" value="1"/>
</dbReference>
<dbReference type="Proteomes" id="UP001060261">
    <property type="component" value="Chromosome"/>
</dbReference>
<dbReference type="EMBL" id="CP104213">
    <property type="protein sequence ID" value="UWX64223.1"/>
    <property type="molecule type" value="Genomic_DNA"/>
</dbReference>
<gene>
    <name evidence="2" type="ORF">N0D28_00660</name>
</gene>
<protein>
    <submittedName>
        <fullName evidence="2">SDR family oxidoreductase</fullName>
    </submittedName>
</protein>
<reference evidence="2" key="1">
    <citation type="submission" date="2022-09" db="EMBL/GenBank/DDBJ databases">
        <title>genome sequence of Deinococcus rubellus.</title>
        <authorList>
            <person name="Srinivasan S."/>
        </authorList>
    </citation>
    <scope>NUCLEOTIDE SEQUENCE</scope>
    <source>
        <strain evidence="2">Ant6</strain>
    </source>
</reference>
<dbReference type="PANTHER" id="PTHR47129:SF1">
    <property type="entry name" value="NMRA-LIKE DOMAIN-CONTAINING PROTEIN"/>
    <property type="match status" value="1"/>
</dbReference>
<dbReference type="Gene3D" id="3.40.50.720">
    <property type="entry name" value="NAD(P)-binding Rossmann-like Domain"/>
    <property type="match status" value="1"/>
</dbReference>
<proteinExistence type="predicted"/>
<accession>A0ABY5YKC6</accession>
<feature type="domain" description="NAD(P)-binding" evidence="1">
    <location>
        <begin position="6"/>
        <end position="145"/>
    </location>
</feature>
<dbReference type="RefSeq" id="WP_260560498.1">
    <property type="nucleotide sequence ID" value="NZ_BAABEC010000027.1"/>
</dbReference>
<organism evidence="2 3">
    <name type="scientific">Deinococcus rubellus</name>
    <dbReference type="NCBI Taxonomy" id="1889240"/>
    <lineage>
        <taxon>Bacteria</taxon>
        <taxon>Thermotogati</taxon>
        <taxon>Deinococcota</taxon>
        <taxon>Deinococci</taxon>
        <taxon>Deinococcales</taxon>
        <taxon>Deinococcaceae</taxon>
        <taxon>Deinococcus</taxon>
    </lineage>
</organism>
<keyword evidence="3" id="KW-1185">Reference proteome</keyword>
<dbReference type="PANTHER" id="PTHR47129">
    <property type="entry name" value="QUINONE OXIDOREDUCTASE 2"/>
    <property type="match status" value="1"/>
</dbReference>
<evidence type="ECO:0000259" key="1">
    <source>
        <dbReference type="Pfam" id="PF13460"/>
    </source>
</evidence>
<name>A0ABY5YKC6_9DEIO</name>
<sequence>MIIVTGATGQLGRIIVQQLVKRVSPDQIGVSVRNPSKAADLTALGVRVRQGDFSDPASLPHAFEGVTQLLLVSSNARAQGGDPLAQHAAVIDAARTAGARRIVYTSQISTSPTSAFGPGVDHAATEKLLSESGQAWTSLRNGFYASTALGMMSKAFETGVMATPVDGKIAWTAHADLGEGAAVILVNEGQYDGPTPPLTGSQALDFTDLTAIASDILGRSIRHETFPDDELAAKMGIPAGAARFSLGLYVASRANEFGPANPALEQLLGRAPITMRELMAQTLNR</sequence>
<dbReference type="InterPro" id="IPR036291">
    <property type="entry name" value="NAD(P)-bd_dom_sf"/>
</dbReference>
<evidence type="ECO:0000313" key="3">
    <source>
        <dbReference type="Proteomes" id="UP001060261"/>
    </source>
</evidence>